<dbReference type="GO" id="GO:0008725">
    <property type="term" value="F:DNA-3-methyladenine glycosylase activity"/>
    <property type="evidence" value="ECO:0007669"/>
    <property type="project" value="TreeGrafter"/>
</dbReference>
<proteinExistence type="predicted"/>
<dbReference type="RefSeq" id="WP_182491400.1">
    <property type="nucleotide sequence ID" value="NZ_BAAAOV010000012.1"/>
</dbReference>
<dbReference type="GO" id="GO:0032131">
    <property type="term" value="F:alkylated DNA binding"/>
    <property type="evidence" value="ECO:0007669"/>
    <property type="project" value="TreeGrafter"/>
</dbReference>
<dbReference type="GO" id="GO:0032993">
    <property type="term" value="C:protein-DNA complex"/>
    <property type="evidence" value="ECO:0007669"/>
    <property type="project" value="TreeGrafter"/>
</dbReference>
<dbReference type="InterPro" id="IPR051912">
    <property type="entry name" value="Alkylbase_DNA_Glycosylase/TA"/>
</dbReference>
<evidence type="ECO:0000256" key="1">
    <source>
        <dbReference type="ARBA" id="ARBA00022763"/>
    </source>
</evidence>
<dbReference type="GO" id="GO:0043916">
    <property type="term" value="F:DNA-7-methylguanine glycosylase activity"/>
    <property type="evidence" value="ECO:0007669"/>
    <property type="project" value="TreeGrafter"/>
</dbReference>
<gene>
    <name evidence="3" type="ORF">FHX53_002225</name>
</gene>
<dbReference type="Gene3D" id="1.10.340.30">
    <property type="entry name" value="Hypothetical protein, domain 2"/>
    <property type="match status" value="1"/>
</dbReference>
<dbReference type="Proteomes" id="UP000585905">
    <property type="component" value="Unassembled WGS sequence"/>
</dbReference>
<dbReference type="PANTHER" id="PTHR43003:SF6">
    <property type="entry name" value="DNA GLYCOSYLASE"/>
    <property type="match status" value="1"/>
</dbReference>
<comment type="caution">
    <text evidence="3">The sequence shown here is derived from an EMBL/GenBank/DDBJ whole genome shotgun (WGS) entry which is preliminary data.</text>
</comment>
<organism evidence="3 4">
    <name type="scientific">Microcella alkalica</name>
    <dbReference type="NCBI Taxonomy" id="355930"/>
    <lineage>
        <taxon>Bacteria</taxon>
        <taxon>Bacillati</taxon>
        <taxon>Actinomycetota</taxon>
        <taxon>Actinomycetes</taxon>
        <taxon>Micrococcales</taxon>
        <taxon>Microbacteriaceae</taxon>
        <taxon>Microcella</taxon>
    </lineage>
</organism>
<dbReference type="PANTHER" id="PTHR43003">
    <property type="entry name" value="DNA-3-METHYLADENINE GLYCOSYLASE"/>
    <property type="match status" value="1"/>
</dbReference>
<accession>A0A839EH29</accession>
<keyword evidence="4" id="KW-1185">Reference proteome</keyword>
<evidence type="ECO:0000313" key="3">
    <source>
        <dbReference type="EMBL" id="MBA8848615.1"/>
    </source>
</evidence>
<evidence type="ECO:0000313" key="4">
    <source>
        <dbReference type="Proteomes" id="UP000585905"/>
    </source>
</evidence>
<protein>
    <submittedName>
        <fullName evidence="3">3-methyladenine DNA glycosylase/8-oxoguanine DNA glycosylase</fullName>
    </submittedName>
</protein>
<dbReference type="AlphaFoldDB" id="A0A839EH29"/>
<sequence length="343" mass="36318">MTAAPDATGLYAPGRPVDLRQTLFPLRRGHADPTLQWTPDGAAWRTQRTPEGIALIRMLARRSTAPDGAGPEPGAASTEVELAAWGPGAAWSIRQAPELLGEGDDWSALDSLLEPGELAGSAGADPSAIDPEVVAGLARVRRRHAGLRLLRTGIVLDSAVAAVLEQKVTGVEARRAWRTLIRRHGEAAPGPAPEGMRVIPDAERWRSIPDHDWHAAGVGPQRMRTIRRVTAVAPALERTLALGRGGPAVAAALTSIPGVGEWTAAEITQRAHGDADAISVGDFHLAGLVGYALTGERTDDPGMVRLLAPFSGHRQRVVRLIATLGSTAPRQGARMTIQNHRGH</sequence>
<reference evidence="3 4" key="1">
    <citation type="submission" date="2020-07" db="EMBL/GenBank/DDBJ databases">
        <title>Sequencing the genomes of 1000 actinobacteria strains.</title>
        <authorList>
            <person name="Klenk H.-P."/>
        </authorList>
    </citation>
    <scope>NUCLEOTIDE SEQUENCE [LARGE SCALE GENOMIC DNA]</scope>
    <source>
        <strain evidence="3 4">DSM 19663</strain>
    </source>
</reference>
<dbReference type="EMBL" id="JACGWX010000006">
    <property type="protein sequence ID" value="MBA8848615.1"/>
    <property type="molecule type" value="Genomic_DNA"/>
</dbReference>
<name>A0A839EH29_9MICO</name>
<dbReference type="GO" id="GO:0006307">
    <property type="term" value="P:DNA alkylation repair"/>
    <property type="evidence" value="ECO:0007669"/>
    <property type="project" value="TreeGrafter"/>
</dbReference>
<dbReference type="InterPro" id="IPR011257">
    <property type="entry name" value="DNA_glycosylase"/>
</dbReference>
<dbReference type="GO" id="GO:0005737">
    <property type="term" value="C:cytoplasm"/>
    <property type="evidence" value="ECO:0007669"/>
    <property type="project" value="TreeGrafter"/>
</dbReference>
<dbReference type="GO" id="GO:0006285">
    <property type="term" value="P:base-excision repair, AP site formation"/>
    <property type="evidence" value="ECO:0007669"/>
    <property type="project" value="TreeGrafter"/>
</dbReference>
<keyword evidence="1" id="KW-0227">DNA damage</keyword>
<keyword evidence="2" id="KW-0234">DNA repair</keyword>
<dbReference type="SUPFAM" id="SSF48150">
    <property type="entry name" value="DNA-glycosylase"/>
    <property type="match status" value="1"/>
</dbReference>
<evidence type="ECO:0000256" key="2">
    <source>
        <dbReference type="ARBA" id="ARBA00023204"/>
    </source>
</evidence>